<dbReference type="STRING" id="847.BRW83_0790"/>
<dbReference type="InterPro" id="IPR051259">
    <property type="entry name" value="rRNA_Methyltransferase"/>
</dbReference>
<gene>
    <name evidence="4" type="ORF">OFBG_01325</name>
</gene>
<evidence type="ECO:0000256" key="2">
    <source>
        <dbReference type="ARBA" id="ARBA00022679"/>
    </source>
</evidence>
<dbReference type="InterPro" id="IPR029028">
    <property type="entry name" value="Alpha/beta_knot_MTases"/>
</dbReference>
<evidence type="ECO:0000256" key="1">
    <source>
        <dbReference type="ARBA" id="ARBA00022603"/>
    </source>
</evidence>
<dbReference type="CDD" id="cd18095">
    <property type="entry name" value="SpoU-like_rRNA-MTase"/>
    <property type="match status" value="1"/>
</dbReference>
<dbReference type="GO" id="GO:0006396">
    <property type="term" value="P:RNA processing"/>
    <property type="evidence" value="ECO:0007669"/>
    <property type="project" value="InterPro"/>
</dbReference>
<protein>
    <submittedName>
        <fullName evidence="4">RNA methyltransferase, TrmH family</fullName>
    </submittedName>
</protein>
<organism evidence="4 5">
    <name type="scientific">Oxalobacter formigenes OXCC13</name>
    <dbReference type="NCBI Taxonomy" id="556269"/>
    <lineage>
        <taxon>Bacteria</taxon>
        <taxon>Pseudomonadati</taxon>
        <taxon>Pseudomonadota</taxon>
        <taxon>Betaproteobacteria</taxon>
        <taxon>Burkholderiales</taxon>
        <taxon>Oxalobacteraceae</taxon>
        <taxon>Oxalobacter</taxon>
    </lineage>
</organism>
<dbReference type="PANTHER" id="PTHR43191:SF2">
    <property type="entry name" value="RRNA METHYLTRANSFERASE 3, MITOCHONDRIAL"/>
    <property type="match status" value="1"/>
</dbReference>
<dbReference type="SUPFAM" id="SSF55315">
    <property type="entry name" value="L30e-like"/>
    <property type="match status" value="1"/>
</dbReference>
<dbReference type="Proteomes" id="UP000005089">
    <property type="component" value="Unassembled WGS sequence"/>
</dbReference>
<dbReference type="AlphaFoldDB" id="C3XAS1"/>
<dbReference type="GO" id="GO:0008173">
    <property type="term" value="F:RNA methyltransferase activity"/>
    <property type="evidence" value="ECO:0007669"/>
    <property type="project" value="InterPro"/>
</dbReference>
<proteinExistence type="predicted"/>
<sequence length="260" mass="28505">MKSLTSKDNPQYRELKQLASSSAARRKSGQSVLDGIHLCQSYLEHIDVPLLCVVSEASQHHPEVAAIMGECERRGGECLLLTDSLFHPLSQVENGIDILFLIVTPVHEDCPELTQTGVLLDRIQDPGNLGSILRSAAAAGIRQVFCSPGTAAVWSPRVLRAGMGAHFLLEVFEDVSLEKLIETAKIPVIATTPYTKKTIYDFDLNRPVAWLLGHEGRGVDERLMVMASDKLVIPHMGAMESLNVAACAAVCFFEQVRQCR</sequence>
<evidence type="ECO:0000313" key="5">
    <source>
        <dbReference type="Proteomes" id="UP000005089"/>
    </source>
</evidence>
<dbReference type="Gene3D" id="3.30.1330.30">
    <property type="match status" value="1"/>
</dbReference>
<dbReference type="InterPro" id="IPR001537">
    <property type="entry name" value="SpoU_MeTrfase"/>
</dbReference>
<keyword evidence="5" id="KW-1185">Reference proteome</keyword>
<keyword evidence="1 4" id="KW-0489">Methyltransferase</keyword>
<dbReference type="GeneID" id="77134688"/>
<reference evidence="4 5" key="1">
    <citation type="submission" date="2009-02" db="EMBL/GenBank/DDBJ databases">
        <title>The Genome Sequence of Oxalobacter formigenes OXCC13.</title>
        <authorList>
            <consortium name="The Broad Institute Genome Sequencing Platform"/>
            <person name="Ward D."/>
            <person name="Young S.K."/>
            <person name="Kodira C.D."/>
            <person name="Zeng Q."/>
            <person name="Koehrsen M."/>
            <person name="Alvarado L."/>
            <person name="Berlin A."/>
            <person name="Borenstein D."/>
            <person name="Chen Z."/>
            <person name="Engels R."/>
            <person name="Freedman E."/>
            <person name="Gellesch M."/>
            <person name="Goldberg J."/>
            <person name="Griggs A."/>
            <person name="Gujja S."/>
            <person name="Heiman D."/>
            <person name="Hepburn T."/>
            <person name="Howarth C."/>
            <person name="Jen D."/>
            <person name="Larson L."/>
            <person name="Lewis B."/>
            <person name="Mehta T."/>
            <person name="Park D."/>
            <person name="Pearson M."/>
            <person name="Roberts A."/>
            <person name="Saif S."/>
            <person name="Shea T."/>
            <person name="Shenoy N."/>
            <person name="Sisk P."/>
            <person name="Stolte C."/>
            <person name="Sykes S."/>
            <person name="Walk T."/>
            <person name="White J."/>
            <person name="Yandava C."/>
            <person name="Allison M.J."/>
            <person name="Lander E."/>
            <person name="Nusbaum C."/>
            <person name="Galagan J."/>
            <person name="Birren B."/>
        </authorList>
    </citation>
    <scope>NUCLEOTIDE SEQUENCE [LARGE SCALE GENOMIC DNA]</scope>
    <source>
        <strain evidence="4 5">OXCC13</strain>
    </source>
</reference>
<dbReference type="OrthoDB" id="9794400at2"/>
<name>C3XAS1_OXAFO</name>
<keyword evidence="2 4" id="KW-0808">Transferase</keyword>
<evidence type="ECO:0000313" key="4">
    <source>
        <dbReference type="EMBL" id="EEO30297.1"/>
    </source>
</evidence>
<evidence type="ECO:0000259" key="3">
    <source>
        <dbReference type="Pfam" id="PF00588"/>
    </source>
</evidence>
<feature type="domain" description="tRNA/rRNA methyltransferase SpoU type" evidence="3">
    <location>
        <begin position="118"/>
        <end position="252"/>
    </location>
</feature>
<dbReference type="GO" id="GO:0003723">
    <property type="term" value="F:RNA binding"/>
    <property type="evidence" value="ECO:0007669"/>
    <property type="project" value="InterPro"/>
</dbReference>
<dbReference type="GO" id="GO:0032259">
    <property type="term" value="P:methylation"/>
    <property type="evidence" value="ECO:0007669"/>
    <property type="project" value="UniProtKB-KW"/>
</dbReference>
<accession>C3XAS1</accession>
<dbReference type="InterPro" id="IPR029064">
    <property type="entry name" value="Ribosomal_eL30-like_sf"/>
</dbReference>
<dbReference type="Gene3D" id="3.40.1280.10">
    <property type="match status" value="1"/>
</dbReference>
<dbReference type="eggNOG" id="COG0566">
    <property type="taxonomic scope" value="Bacteria"/>
</dbReference>
<dbReference type="Pfam" id="PF00588">
    <property type="entry name" value="SpoU_methylase"/>
    <property type="match status" value="1"/>
</dbReference>
<dbReference type="EMBL" id="GG658170">
    <property type="protein sequence ID" value="EEO30297.1"/>
    <property type="molecule type" value="Genomic_DNA"/>
</dbReference>
<dbReference type="RefSeq" id="WP_005881355.1">
    <property type="nucleotide sequence ID" value="NZ_CP019430.1"/>
</dbReference>
<dbReference type="PANTHER" id="PTHR43191">
    <property type="entry name" value="RRNA METHYLTRANSFERASE 3"/>
    <property type="match status" value="1"/>
</dbReference>
<dbReference type="HOGENOM" id="CLU_021322_3_2_4"/>
<dbReference type="SUPFAM" id="SSF75217">
    <property type="entry name" value="alpha/beta knot"/>
    <property type="match status" value="1"/>
</dbReference>
<dbReference type="InterPro" id="IPR029026">
    <property type="entry name" value="tRNA_m1G_MTases_N"/>
</dbReference>